<dbReference type="KEGG" id="slt:Slit_2809"/>
<feature type="compositionally biased region" description="Low complexity" evidence="1">
    <location>
        <begin position="197"/>
        <end position="210"/>
    </location>
</feature>
<evidence type="ECO:0000256" key="1">
    <source>
        <dbReference type="SAM" id="MobiDB-lite"/>
    </source>
</evidence>
<feature type="region of interest" description="Disordered" evidence="1">
    <location>
        <begin position="197"/>
        <end position="330"/>
    </location>
</feature>
<gene>
    <name evidence="3" type="ordered locus">Slit_2809</name>
</gene>
<protein>
    <submittedName>
        <fullName evidence="3">Uncharacterized protein</fullName>
    </submittedName>
</protein>
<evidence type="ECO:0000313" key="4">
    <source>
        <dbReference type="Proteomes" id="UP000001625"/>
    </source>
</evidence>
<evidence type="ECO:0000256" key="2">
    <source>
        <dbReference type="SAM" id="SignalP"/>
    </source>
</evidence>
<sequence precursor="true">MKHIRYLLVVLLMLCSAPSHADQLSVRIATPNVSIGFALSNYPDFVLVPGYPVYYAPQLEANLFFYDGEYWLYQDDSWYVSTWYNGPWWLVDPDDVPVFILRVPVRYYRMPPVYFQVWLSNEPPHWGEHWGHEWEQRRSGWNRWNRNVHHRPAPLPDYQRQYSGDRYPRQLEQQRELEQRHYRYQSRDPYLQQRFQQQPVQGGPVMQQRQRAPQEGGAMQQNAPFSRPTPQGAQAVPRATSPQRGGANEQSPIVVTPRQGRTEAQDRKQQTQPETMRREQQMQRPQERETRQQDREIRQQERDSRQQRYEGERDSNRGPGWNQERNRDRQ</sequence>
<feature type="compositionally biased region" description="Basic and acidic residues" evidence="1">
    <location>
        <begin position="260"/>
        <end position="316"/>
    </location>
</feature>
<proteinExistence type="predicted"/>
<feature type="compositionally biased region" description="Polar residues" evidence="1">
    <location>
        <begin position="219"/>
        <end position="232"/>
    </location>
</feature>
<feature type="signal peptide" evidence="2">
    <location>
        <begin position="1"/>
        <end position="21"/>
    </location>
</feature>
<dbReference type="EMBL" id="CP001965">
    <property type="protein sequence ID" value="ADE13034.1"/>
    <property type="molecule type" value="Genomic_DNA"/>
</dbReference>
<dbReference type="HOGENOM" id="CLU_072297_0_0_4"/>
<keyword evidence="4" id="KW-1185">Reference proteome</keyword>
<evidence type="ECO:0000313" key="3">
    <source>
        <dbReference type="EMBL" id="ADE13034.1"/>
    </source>
</evidence>
<feature type="compositionally biased region" description="Polar residues" evidence="1">
    <location>
        <begin position="240"/>
        <end position="253"/>
    </location>
</feature>
<dbReference type="Proteomes" id="UP000001625">
    <property type="component" value="Chromosome"/>
</dbReference>
<feature type="chain" id="PRO_5003070473" evidence="2">
    <location>
        <begin position="22"/>
        <end position="330"/>
    </location>
</feature>
<dbReference type="AlphaFoldDB" id="D5CPN9"/>
<accession>D5CPN9</accession>
<organism evidence="3 4">
    <name type="scientific">Sideroxydans lithotrophicus (strain ES-1)</name>
    <dbReference type="NCBI Taxonomy" id="580332"/>
    <lineage>
        <taxon>Bacteria</taxon>
        <taxon>Pseudomonadati</taxon>
        <taxon>Pseudomonadota</taxon>
        <taxon>Betaproteobacteria</taxon>
        <taxon>Nitrosomonadales</taxon>
        <taxon>Gallionellaceae</taxon>
        <taxon>Sideroxydans</taxon>
    </lineage>
</organism>
<dbReference type="RefSeq" id="WP_013030930.1">
    <property type="nucleotide sequence ID" value="NC_013959.1"/>
</dbReference>
<dbReference type="eggNOG" id="COG3064">
    <property type="taxonomic scope" value="Bacteria"/>
</dbReference>
<reference evidence="3 4" key="1">
    <citation type="submission" date="2010-03" db="EMBL/GenBank/DDBJ databases">
        <title>Complete sequence of Sideroxydans lithotrophicus ES-1.</title>
        <authorList>
            <consortium name="US DOE Joint Genome Institute"/>
            <person name="Lucas S."/>
            <person name="Copeland A."/>
            <person name="Lapidus A."/>
            <person name="Cheng J.-F."/>
            <person name="Bruce D."/>
            <person name="Goodwin L."/>
            <person name="Pitluck S."/>
            <person name="Munk A.C."/>
            <person name="Detter J.C."/>
            <person name="Han C."/>
            <person name="Tapia R."/>
            <person name="Larimer F."/>
            <person name="Land M."/>
            <person name="Hauser L."/>
            <person name="Kyrpides N."/>
            <person name="Ivanova N."/>
            <person name="Emerson D."/>
            <person name="Woyke T."/>
        </authorList>
    </citation>
    <scope>NUCLEOTIDE SEQUENCE [LARGE SCALE GENOMIC DNA]</scope>
    <source>
        <strain evidence="3 4">ES-1</strain>
    </source>
</reference>
<name>D5CPN9_SIDLE</name>
<keyword evidence="2" id="KW-0732">Signal</keyword>